<dbReference type="EC" id="3.5.1.24" evidence="5"/>
<dbReference type="InterPro" id="IPR029055">
    <property type="entry name" value="Ntn_hydrolases_N"/>
</dbReference>
<evidence type="ECO:0000256" key="1">
    <source>
        <dbReference type="ARBA" id="ARBA00004860"/>
    </source>
</evidence>
<dbReference type="EMBL" id="ADMD01000001">
    <property type="protein sequence ID" value="EJZ84744.1"/>
    <property type="molecule type" value="Genomic_DNA"/>
</dbReference>
<sequence>MCTAVRFTDENGGLFFGRNLDWMESYGEKILATPRGFAYDYALGATHSEQPYAVVGVGCIMDSKPMYFDCANEAGLAVAGLNFPRCGAFPHEPVEGKCSVATFEFPLWVARNFASTDEVEHALADTQIVSLVQPGQPESLPHWLIADSTRSIVVESTKAGLHVYENRADVLANSPELPWHIANLDNYLHTSNESPRPSSWGAQELRAWGIGAGMQGIPGDPSSPSRFVRAAYANAHHPAKTTERENVARLFRTLASVQITEGTAKSAEGHFEKTIFTSGFSSSTNTYYANTYDDFEIRAFPFESFDLDGRELQTRALYRGEEEVR</sequence>
<proteinExistence type="inferred from homology"/>
<name>K0YYL5_9ACTN</name>
<protein>
    <recommendedName>
        <fullName evidence="5">choloylglycine hydrolase</fullName>
        <ecNumber evidence="5">3.5.1.24</ecNumber>
    </recommendedName>
    <alternativeName>
        <fullName evidence="6">Bile salt hydrolase</fullName>
    </alternativeName>
    <alternativeName>
        <fullName evidence="7">Choloylglycine hydrolase</fullName>
    </alternativeName>
</protein>
<dbReference type="SUPFAM" id="SSF56235">
    <property type="entry name" value="N-terminal nucleophile aminohydrolases (Ntn hydrolases)"/>
    <property type="match status" value="1"/>
</dbReference>
<evidence type="ECO:0000256" key="9">
    <source>
        <dbReference type="ARBA" id="ARBA00048897"/>
    </source>
</evidence>
<organism evidence="11 12">
    <name type="scientific">Slackia piriformis YIT 12062</name>
    <dbReference type="NCBI Taxonomy" id="742818"/>
    <lineage>
        <taxon>Bacteria</taxon>
        <taxon>Bacillati</taxon>
        <taxon>Actinomycetota</taxon>
        <taxon>Coriobacteriia</taxon>
        <taxon>Eggerthellales</taxon>
        <taxon>Eggerthellaceae</taxon>
        <taxon>Slackia</taxon>
    </lineage>
</organism>
<dbReference type="AlphaFoldDB" id="K0YYL5"/>
<evidence type="ECO:0000256" key="4">
    <source>
        <dbReference type="ARBA" id="ARBA00023098"/>
    </source>
</evidence>
<dbReference type="GO" id="GO:0045302">
    <property type="term" value="F:choloylglycine hydrolase activity"/>
    <property type="evidence" value="ECO:0007669"/>
    <property type="project" value="UniProtKB-EC"/>
</dbReference>
<comment type="catalytic activity">
    <reaction evidence="8">
        <text>cholate + taurine = taurocholate + H2O</text>
        <dbReference type="Rhea" id="RHEA:47108"/>
        <dbReference type="ChEBI" id="CHEBI:15377"/>
        <dbReference type="ChEBI" id="CHEBI:29747"/>
        <dbReference type="ChEBI" id="CHEBI:36257"/>
        <dbReference type="ChEBI" id="CHEBI:507393"/>
    </reaction>
    <physiologicalReaction direction="right-to-left" evidence="8">
        <dbReference type="Rhea" id="RHEA:47110"/>
    </physiologicalReaction>
</comment>
<evidence type="ECO:0000313" key="11">
    <source>
        <dbReference type="EMBL" id="EJZ84744.1"/>
    </source>
</evidence>
<gene>
    <name evidence="11" type="ORF">HMPREF9451_00348</name>
</gene>
<dbReference type="HOGENOM" id="CLU_045206_1_0_11"/>
<comment type="catalytic activity">
    <reaction evidence="9">
        <text>taurodeoxycholate + H2O = deoxycholate + taurine</text>
        <dbReference type="Rhea" id="RHEA:47556"/>
        <dbReference type="ChEBI" id="CHEBI:15377"/>
        <dbReference type="ChEBI" id="CHEBI:23614"/>
        <dbReference type="ChEBI" id="CHEBI:36261"/>
        <dbReference type="ChEBI" id="CHEBI:507393"/>
    </reaction>
    <physiologicalReaction direction="left-to-right" evidence="9">
        <dbReference type="Rhea" id="RHEA:47557"/>
    </physiologicalReaction>
</comment>
<evidence type="ECO:0000256" key="2">
    <source>
        <dbReference type="ARBA" id="ARBA00006625"/>
    </source>
</evidence>
<keyword evidence="12" id="KW-1185">Reference proteome</keyword>
<accession>K0YYL5</accession>
<dbReference type="Proteomes" id="UP000006069">
    <property type="component" value="Unassembled WGS sequence"/>
</dbReference>
<dbReference type="InParanoid" id="K0YYL5"/>
<comment type="caution">
    <text evidence="11">The sequence shown here is derived from an EMBL/GenBank/DDBJ whole genome shotgun (WGS) entry which is preliminary data.</text>
</comment>
<evidence type="ECO:0000256" key="3">
    <source>
        <dbReference type="ARBA" id="ARBA00022801"/>
    </source>
</evidence>
<dbReference type="OrthoDB" id="1265391at2"/>
<keyword evidence="3" id="KW-0378">Hydrolase</keyword>
<evidence type="ECO:0000256" key="8">
    <source>
        <dbReference type="ARBA" id="ARBA00047285"/>
    </source>
</evidence>
<dbReference type="CDD" id="cd00542">
    <property type="entry name" value="Ntn_PVA"/>
    <property type="match status" value="1"/>
</dbReference>
<comment type="similarity">
    <text evidence="2">Belongs to the peptidase C59 family.</text>
</comment>
<evidence type="ECO:0000256" key="6">
    <source>
        <dbReference type="ARBA" id="ARBA00044804"/>
    </source>
</evidence>
<dbReference type="InterPro" id="IPR047711">
    <property type="entry name" value="CBAH"/>
</dbReference>
<dbReference type="PATRIC" id="fig|742818.3.peg.387"/>
<evidence type="ECO:0000256" key="5">
    <source>
        <dbReference type="ARBA" id="ARBA00044769"/>
    </source>
</evidence>
<evidence type="ECO:0000256" key="7">
    <source>
        <dbReference type="ARBA" id="ARBA00044806"/>
    </source>
</evidence>
<dbReference type="NCBIfam" id="NF038245">
    <property type="entry name" value="bile_salt_hydro"/>
    <property type="match status" value="1"/>
</dbReference>
<feature type="domain" description="Choloylglycine hydrolase/NAAA C-terminal" evidence="10">
    <location>
        <begin position="2"/>
        <end position="314"/>
    </location>
</feature>
<dbReference type="InterPro" id="IPR052193">
    <property type="entry name" value="Peptidase_C59"/>
</dbReference>
<dbReference type="RefSeq" id="WP_009138584.1">
    <property type="nucleotide sequence ID" value="NZ_JH815198.1"/>
</dbReference>
<dbReference type="GO" id="GO:0006629">
    <property type="term" value="P:lipid metabolic process"/>
    <property type="evidence" value="ECO:0007669"/>
    <property type="project" value="UniProtKB-KW"/>
</dbReference>
<dbReference type="PANTHER" id="PTHR35527">
    <property type="entry name" value="CHOLOYLGLYCINE HYDROLASE"/>
    <property type="match status" value="1"/>
</dbReference>
<evidence type="ECO:0000259" key="10">
    <source>
        <dbReference type="Pfam" id="PF02275"/>
    </source>
</evidence>
<dbReference type="Gene3D" id="3.60.60.10">
    <property type="entry name" value="Penicillin V Acylase, Chain A"/>
    <property type="match status" value="1"/>
</dbReference>
<dbReference type="InterPro" id="IPR029132">
    <property type="entry name" value="CBAH/NAAA_C"/>
</dbReference>
<evidence type="ECO:0000313" key="12">
    <source>
        <dbReference type="Proteomes" id="UP000006069"/>
    </source>
</evidence>
<dbReference type="Pfam" id="PF02275">
    <property type="entry name" value="CBAH"/>
    <property type="match status" value="1"/>
</dbReference>
<dbReference type="eggNOG" id="COG3049">
    <property type="taxonomic scope" value="Bacteria"/>
</dbReference>
<keyword evidence="4" id="KW-0443">Lipid metabolism</keyword>
<comment type="pathway">
    <text evidence="1">Lipid metabolism; bile acid biosynthesis.</text>
</comment>
<reference evidence="11 12" key="1">
    <citation type="submission" date="2012-08" db="EMBL/GenBank/DDBJ databases">
        <title>The Genome Sequence of Slackia piriformis YIT 12062.</title>
        <authorList>
            <consortium name="The Broad Institute Genome Sequencing Platform"/>
            <person name="Earl A."/>
            <person name="Ward D."/>
            <person name="Feldgarden M."/>
            <person name="Gevers D."/>
            <person name="Morotomi M."/>
            <person name="Walker B."/>
            <person name="Young S.K."/>
            <person name="Zeng Q."/>
            <person name="Gargeya S."/>
            <person name="Fitzgerald M."/>
            <person name="Haas B."/>
            <person name="Abouelleil A."/>
            <person name="Alvarado L."/>
            <person name="Arachchi H.M."/>
            <person name="Berlin A.M."/>
            <person name="Chapman S.B."/>
            <person name="Goldberg J."/>
            <person name="Griggs A."/>
            <person name="Gujja S."/>
            <person name="Hansen M."/>
            <person name="Howarth C."/>
            <person name="Imamovic A."/>
            <person name="Larimer J."/>
            <person name="McCowen C."/>
            <person name="Montmayeur A."/>
            <person name="Murphy C."/>
            <person name="Neiman D."/>
            <person name="Pearson M."/>
            <person name="Priest M."/>
            <person name="Roberts A."/>
            <person name="Saif S."/>
            <person name="Shea T."/>
            <person name="Sisk P."/>
            <person name="Sykes S."/>
            <person name="Wortman J."/>
            <person name="Nusbaum C."/>
            <person name="Birren B."/>
        </authorList>
    </citation>
    <scope>NUCLEOTIDE SEQUENCE [LARGE SCALE GENOMIC DNA]</scope>
    <source>
        <strain evidence="11 12">YIT 12062</strain>
    </source>
</reference>
<dbReference type="PANTHER" id="PTHR35527:SF2">
    <property type="entry name" value="HYDROLASE"/>
    <property type="match status" value="1"/>
</dbReference>